<feature type="compositionally biased region" description="Polar residues" evidence="1">
    <location>
        <begin position="175"/>
        <end position="189"/>
    </location>
</feature>
<evidence type="ECO:0000313" key="3">
    <source>
        <dbReference type="Proteomes" id="UP001221898"/>
    </source>
</evidence>
<feature type="compositionally biased region" description="Low complexity" evidence="1">
    <location>
        <begin position="424"/>
        <end position="434"/>
    </location>
</feature>
<feature type="compositionally biased region" description="Acidic residues" evidence="1">
    <location>
        <begin position="405"/>
        <end position="420"/>
    </location>
</feature>
<dbReference type="GO" id="GO:0030121">
    <property type="term" value="C:AP-1 adaptor complex"/>
    <property type="evidence" value="ECO:0007669"/>
    <property type="project" value="TreeGrafter"/>
</dbReference>
<dbReference type="EMBL" id="JAINUG010000129">
    <property type="protein sequence ID" value="KAJ8394183.1"/>
    <property type="molecule type" value="Genomic_DNA"/>
</dbReference>
<organism evidence="2 3">
    <name type="scientific">Aldrovandia affinis</name>
    <dbReference type="NCBI Taxonomy" id="143900"/>
    <lineage>
        <taxon>Eukaryota</taxon>
        <taxon>Metazoa</taxon>
        <taxon>Chordata</taxon>
        <taxon>Craniata</taxon>
        <taxon>Vertebrata</taxon>
        <taxon>Euteleostomi</taxon>
        <taxon>Actinopterygii</taxon>
        <taxon>Neopterygii</taxon>
        <taxon>Teleostei</taxon>
        <taxon>Notacanthiformes</taxon>
        <taxon>Halosauridae</taxon>
        <taxon>Aldrovandia</taxon>
    </lineage>
</organism>
<feature type="compositionally biased region" description="Basic and acidic residues" evidence="1">
    <location>
        <begin position="99"/>
        <end position="120"/>
    </location>
</feature>
<comment type="caution">
    <text evidence="2">The sequence shown here is derived from an EMBL/GenBank/DDBJ whole genome shotgun (WGS) entry which is preliminary data.</text>
</comment>
<dbReference type="GO" id="GO:0030276">
    <property type="term" value="F:clathrin binding"/>
    <property type="evidence" value="ECO:0007669"/>
    <property type="project" value="InterPro"/>
</dbReference>
<dbReference type="PANTHER" id="PTHR16156:SF10">
    <property type="entry name" value="AFTIPHILIN-RELATED"/>
    <property type="match status" value="1"/>
</dbReference>
<feature type="compositionally biased region" description="Low complexity" evidence="1">
    <location>
        <begin position="491"/>
        <end position="510"/>
    </location>
</feature>
<dbReference type="PANTHER" id="PTHR16156">
    <property type="entry name" value="AFTIPHILIN A-RELATED"/>
    <property type="match status" value="1"/>
</dbReference>
<protein>
    <submittedName>
        <fullName evidence="2">Uncharacterized protein</fullName>
    </submittedName>
</protein>
<evidence type="ECO:0000313" key="2">
    <source>
        <dbReference type="EMBL" id="KAJ8394183.1"/>
    </source>
</evidence>
<feature type="region of interest" description="Disordered" evidence="1">
    <location>
        <begin position="371"/>
        <end position="558"/>
    </location>
</feature>
<accession>A0AAD7WEU1</accession>
<dbReference type="AlphaFoldDB" id="A0AAD7WEU1"/>
<feature type="compositionally biased region" description="Polar residues" evidence="1">
    <location>
        <begin position="36"/>
        <end position="66"/>
    </location>
</feature>
<name>A0AAD7WEU1_9TELE</name>
<dbReference type="Proteomes" id="UP001221898">
    <property type="component" value="Unassembled WGS sequence"/>
</dbReference>
<feature type="compositionally biased region" description="Basic residues" evidence="1">
    <location>
        <begin position="528"/>
        <end position="538"/>
    </location>
</feature>
<evidence type="ECO:0000256" key="1">
    <source>
        <dbReference type="SAM" id="MobiDB-lite"/>
    </source>
</evidence>
<sequence>MEPEVIRMYSSSPPPLDDGAEDDDDDFGDFGAFSGVPSSVSFTEFDTPSAFEQAQTATAADTSPPNHFTELSLAPLCRGPVEEGSKTSDSVPQGADLSNCREGRPPAKTVIAEELKKPVDQTRPGSCLNSSDTGPGAGRTEVQTHNCNGGFAVGEVLTNGFAAFDARDEPACPKNTGTTTATLDYSPPNTEDELDDFSAFGDAGAPRDDGQVEGTRAHGAGSDEGNRLADDVNLPSGSGEAATNVEENGVRDFHSAGPDPSDLPEAVMETLSNGDRGSLTDEESEQRDTDSLTTHPDSAATVDYSGGPVVQNGDEQVREEEEEEEECECEGGELPASPEDGGACWGTKQAENEAGVSVSESFASFCQAVSPDGDEDFGDFSAPGLAPSACAEEETLTPADPSWPTEEEEDEEEEEEEDFGDFGGASSFSGQGFADFDRTESEQPAESVDSAKESGDDEGDFGDFNAPREEPRGKTTRRLRISLAATVLRISARPPRAPARTPGRAGAPSRTRSRPGATRGPRSERSRATRLRGAKRGLRTAPPSQRPLLATPRSAGERACRSVLTISGSTKGNTPVWQTDRRICLYTAD</sequence>
<feature type="compositionally biased region" description="Acidic residues" evidence="1">
    <location>
        <begin position="317"/>
        <end position="331"/>
    </location>
</feature>
<proteinExistence type="predicted"/>
<feature type="region of interest" description="Disordered" evidence="1">
    <location>
        <begin position="1"/>
        <end position="143"/>
    </location>
</feature>
<gene>
    <name evidence="2" type="ORF">AAFF_G00049880</name>
</gene>
<dbReference type="InterPro" id="IPR046359">
    <property type="entry name" value="Aftin-like"/>
</dbReference>
<feature type="compositionally biased region" description="Polar residues" evidence="1">
    <location>
        <begin position="123"/>
        <end position="133"/>
    </location>
</feature>
<dbReference type="GO" id="GO:0032588">
    <property type="term" value="C:trans-Golgi network membrane"/>
    <property type="evidence" value="ECO:0007669"/>
    <property type="project" value="InterPro"/>
</dbReference>
<keyword evidence="3" id="KW-1185">Reference proteome</keyword>
<feature type="compositionally biased region" description="Acidic residues" evidence="1">
    <location>
        <begin position="18"/>
        <end position="28"/>
    </location>
</feature>
<reference evidence="2" key="1">
    <citation type="journal article" date="2023" name="Science">
        <title>Genome structures resolve the early diversification of teleost fishes.</title>
        <authorList>
            <person name="Parey E."/>
            <person name="Louis A."/>
            <person name="Montfort J."/>
            <person name="Bouchez O."/>
            <person name="Roques C."/>
            <person name="Iampietro C."/>
            <person name="Lluch J."/>
            <person name="Castinel A."/>
            <person name="Donnadieu C."/>
            <person name="Desvignes T."/>
            <person name="Floi Bucao C."/>
            <person name="Jouanno E."/>
            <person name="Wen M."/>
            <person name="Mejri S."/>
            <person name="Dirks R."/>
            <person name="Jansen H."/>
            <person name="Henkel C."/>
            <person name="Chen W.J."/>
            <person name="Zahm M."/>
            <person name="Cabau C."/>
            <person name="Klopp C."/>
            <person name="Thompson A.W."/>
            <person name="Robinson-Rechavi M."/>
            <person name="Braasch I."/>
            <person name="Lecointre G."/>
            <person name="Bobe J."/>
            <person name="Postlethwait J.H."/>
            <person name="Berthelot C."/>
            <person name="Roest Crollius H."/>
            <person name="Guiguen Y."/>
        </authorList>
    </citation>
    <scope>NUCLEOTIDE SEQUENCE</scope>
    <source>
        <strain evidence="2">NC1722</strain>
    </source>
</reference>
<feature type="region of interest" description="Disordered" evidence="1">
    <location>
        <begin position="169"/>
        <end position="346"/>
    </location>
</feature>